<protein>
    <submittedName>
        <fullName evidence="2">Uncharacterized protein</fullName>
    </submittedName>
</protein>
<dbReference type="HOGENOM" id="CLU_149629_0_0_1"/>
<dbReference type="EnsemblPlants" id="OMERI06G14980.1">
    <property type="protein sequence ID" value="OMERI06G14980.1"/>
    <property type="gene ID" value="OMERI06G14980"/>
</dbReference>
<evidence type="ECO:0000256" key="1">
    <source>
        <dbReference type="SAM" id="MobiDB-lite"/>
    </source>
</evidence>
<feature type="compositionally biased region" description="Low complexity" evidence="1">
    <location>
        <begin position="61"/>
        <end position="71"/>
    </location>
</feature>
<proteinExistence type="predicted"/>
<dbReference type="Gramene" id="OMERI06G14980.1">
    <property type="protein sequence ID" value="OMERI06G14980.1"/>
    <property type="gene ID" value="OMERI06G14980"/>
</dbReference>
<accession>A0A0E0E1H1</accession>
<dbReference type="AlphaFoldDB" id="A0A0E0E1H1"/>
<sequence>MADHRKITREEEEEVDAAAVKPTRSFRYEDYSTRRVFLRSYPLQWDWSSPAPGEKEKQVQGAAAMAAKNSAAGGGEEEEEEDDDERGGRRWRWRRQAAVAVVEWGEEKLLLLRRVKKRLALYLIGCHYAGHRAALPFKSSSSSSSCTAAMLASSR</sequence>
<organism evidence="2">
    <name type="scientific">Oryza meridionalis</name>
    <dbReference type="NCBI Taxonomy" id="40149"/>
    <lineage>
        <taxon>Eukaryota</taxon>
        <taxon>Viridiplantae</taxon>
        <taxon>Streptophyta</taxon>
        <taxon>Embryophyta</taxon>
        <taxon>Tracheophyta</taxon>
        <taxon>Spermatophyta</taxon>
        <taxon>Magnoliopsida</taxon>
        <taxon>Liliopsida</taxon>
        <taxon>Poales</taxon>
        <taxon>Poaceae</taxon>
        <taxon>BOP clade</taxon>
        <taxon>Oryzoideae</taxon>
        <taxon>Oryzeae</taxon>
        <taxon>Oryzinae</taxon>
        <taxon>Oryza</taxon>
    </lineage>
</organism>
<reference evidence="2" key="1">
    <citation type="submission" date="2015-04" db="UniProtKB">
        <authorList>
            <consortium name="EnsemblPlants"/>
        </authorList>
    </citation>
    <scope>IDENTIFICATION</scope>
</reference>
<reference evidence="2" key="2">
    <citation type="submission" date="2018-05" db="EMBL/GenBank/DDBJ databases">
        <title>OmerRS3 (Oryza meridionalis Reference Sequence Version 3).</title>
        <authorList>
            <person name="Zhang J."/>
            <person name="Kudrna D."/>
            <person name="Lee S."/>
            <person name="Talag J."/>
            <person name="Welchert J."/>
            <person name="Wing R.A."/>
        </authorList>
    </citation>
    <scope>NUCLEOTIDE SEQUENCE [LARGE SCALE GENOMIC DNA]</scope>
    <source>
        <strain evidence="2">cv. OR44</strain>
    </source>
</reference>
<keyword evidence="3" id="KW-1185">Reference proteome</keyword>
<dbReference type="Proteomes" id="UP000008021">
    <property type="component" value="Chromosome 6"/>
</dbReference>
<feature type="compositionally biased region" description="Acidic residues" evidence="1">
    <location>
        <begin position="75"/>
        <end position="85"/>
    </location>
</feature>
<name>A0A0E0E1H1_9ORYZ</name>
<evidence type="ECO:0000313" key="2">
    <source>
        <dbReference type="EnsemblPlants" id="OMERI06G14980.1"/>
    </source>
</evidence>
<evidence type="ECO:0000313" key="3">
    <source>
        <dbReference type="Proteomes" id="UP000008021"/>
    </source>
</evidence>
<dbReference type="eggNOG" id="ENOG502S9PW">
    <property type="taxonomic scope" value="Eukaryota"/>
</dbReference>
<feature type="region of interest" description="Disordered" evidence="1">
    <location>
        <begin position="47"/>
        <end position="89"/>
    </location>
</feature>